<protein>
    <recommendedName>
        <fullName evidence="1">Coproheme decarboxylase</fullName>
        <ecNumber evidence="12">1.3.98.5</ecNumber>
    </recommendedName>
    <alternativeName>
        <fullName evidence="8">Coproheme III oxidative decarboxylase</fullName>
    </alternativeName>
    <alternativeName>
        <fullName evidence="9">Hydrogen peroxide-dependent heme synthase</fullName>
    </alternativeName>
</protein>
<evidence type="ECO:0000256" key="1">
    <source>
        <dbReference type="ARBA" id="ARBA00014413"/>
    </source>
</evidence>
<comment type="cofactor">
    <cofactor evidence="11">
        <name>Fe-coproporphyrin III</name>
        <dbReference type="ChEBI" id="CHEBI:68438"/>
    </cofactor>
</comment>
<dbReference type="GO" id="GO:0004497">
    <property type="term" value="F:monooxygenase activity"/>
    <property type="evidence" value="ECO:0007669"/>
    <property type="project" value="UniProtKB-ARBA"/>
</dbReference>
<dbReference type="PROSITE" id="PS51296">
    <property type="entry name" value="RIESKE"/>
    <property type="match status" value="1"/>
</dbReference>
<keyword evidence="6" id="KW-0411">Iron-sulfur</keyword>
<dbReference type="Proteomes" id="UP000520814">
    <property type="component" value="Unassembled WGS sequence"/>
</dbReference>
<keyword evidence="15" id="KW-1185">Reference proteome</keyword>
<comment type="caution">
    <text evidence="14">The sequence shown here is derived from an EMBL/GenBank/DDBJ whole genome shotgun (WGS) entry which is preliminary data.</text>
</comment>
<organism evidence="14 15">
    <name type="scientific">Armatimonas rosea</name>
    <dbReference type="NCBI Taxonomy" id="685828"/>
    <lineage>
        <taxon>Bacteria</taxon>
        <taxon>Bacillati</taxon>
        <taxon>Armatimonadota</taxon>
        <taxon>Armatimonadia</taxon>
        <taxon>Armatimonadales</taxon>
        <taxon>Armatimonadaceae</taxon>
        <taxon>Armatimonas</taxon>
    </lineage>
</organism>
<proteinExistence type="predicted"/>
<dbReference type="InterPro" id="IPR017941">
    <property type="entry name" value="Rieske_2Fe-2S"/>
</dbReference>
<sequence>MRPRSTTDTPAAPPAGRQLSRRQYVRFAFYKLDPAWRRLPEDEQAAQKRELSSVIQNFNRRMLLRPYSTVGTRADCELLLWQITESPLVFQELATALLRTRMGSYLQIAYSYFSQTKRSVYEIRVGGADSSEEEERLVIDPSEAKYVFVYPFIKTRDWYQLSKHTRQGVMDEHIEVGKKYPSIRLNTTYSFGIDDYEFILAFETDEPADFLDLVQELRETESSRYTLQDTPLFTCVNLRLDEALDTLGGPPIAEALAAGEARESWVEVCPLADLAPGQARTVFLEGKMVGVFNIKGEILAINNRCSHARGPLCEGTINSDECSVVCPWHYGKFDLRTGAAIDGVVKKPVETFQTKIENEMIWVGTKLL</sequence>
<name>A0A7W9SQ07_ARMRO</name>
<dbReference type="InterPro" id="IPR036922">
    <property type="entry name" value="Rieske_2Fe-2S_sf"/>
</dbReference>
<keyword evidence="3" id="KW-0001">2Fe-2S</keyword>
<evidence type="ECO:0000256" key="2">
    <source>
        <dbReference type="ARBA" id="ARBA00022617"/>
    </source>
</evidence>
<dbReference type="PANTHER" id="PTHR36843">
    <property type="entry name" value="HEME-DEPENDENT PEROXIDASE YWFI-RELATED"/>
    <property type="match status" value="1"/>
</dbReference>
<dbReference type="GO" id="GO:0020037">
    <property type="term" value="F:heme binding"/>
    <property type="evidence" value="ECO:0007669"/>
    <property type="project" value="InterPro"/>
</dbReference>
<evidence type="ECO:0000313" key="14">
    <source>
        <dbReference type="EMBL" id="MBB6050661.1"/>
    </source>
</evidence>
<keyword evidence="2" id="KW-0349">Heme</keyword>
<evidence type="ECO:0000313" key="15">
    <source>
        <dbReference type="Proteomes" id="UP000520814"/>
    </source>
</evidence>
<evidence type="ECO:0000256" key="11">
    <source>
        <dbReference type="ARBA" id="ARBA00049935"/>
    </source>
</evidence>
<evidence type="ECO:0000256" key="8">
    <source>
        <dbReference type="ARBA" id="ARBA00029882"/>
    </source>
</evidence>
<comment type="catalytic activity">
    <reaction evidence="10">
        <text>Fe-coproporphyrin III + 2 H2O2 + 2 H(+) = heme b + 2 CO2 + 4 H2O</text>
        <dbReference type="Rhea" id="RHEA:56516"/>
        <dbReference type="ChEBI" id="CHEBI:15377"/>
        <dbReference type="ChEBI" id="CHEBI:15378"/>
        <dbReference type="ChEBI" id="CHEBI:16240"/>
        <dbReference type="ChEBI" id="CHEBI:16526"/>
        <dbReference type="ChEBI" id="CHEBI:60344"/>
        <dbReference type="ChEBI" id="CHEBI:68438"/>
        <dbReference type="EC" id="1.3.98.5"/>
    </reaction>
    <physiologicalReaction direction="left-to-right" evidence="10">
        <dbReference type="Rhea" id="RHEA:56517"/>
    </physiologicalReaction>
</comment>
<dbReference type="GO" id="GO:0051537">
    <property type="term" value="F:2 iron, 2 sulfur cluster binding"/>
    <property type="evidence" value="ECO:0007669"/>
    <property type="project" value="UniProtKB-KW"/>
</dbReference>
<gene>
    <name evidence="14" type="ORF">HNQ39_002452</name>
</gene>
<dbReference type="SUPFAM" id="SSF50022">
    <property type="entry name" value="ISP domain"/>
    <property type="match status" value="1"/>
</dbReference>
<dbReference type="EMBL" id="JACHGW010000002">
    <property type="protein sequence ID" value="MBB6050661.1"/>
    <property type="molecule type" value="Genomic_DNA"/>
</dbReference>
<dbReference type="SUPFAM" id="SSF54909">
    <property type="entry name" value="Dimeric alpha+beta barrel"/>
    <property type="match status" value="1"/>
</dbReference>
<evidence type="ECO:0000256" key="4">
    <source>
        <dbReference type="ARBA" id="ARBA00022723"/>
    </source>
</evidence>
<dbReference type="Pfam" id="PF06778">
    <property type="entry name" value="Chlor_dismutase"/>
    <property type="match status" value="1"/>
</dbReference>
<evidence type="ECO:0000256" key="9">
    <source>
        <dbReference type="ARBA" id="ARBA00030236"/>
    </source>
</evidence>
<evidence type="ECO:0000256" key="10">
    <source>
        <dbReference type="ARBA" id="ARBA00049896"/>
    </source>
</evidence>
<evidence type="ECO:0000256" key="12">
    <source>
        <dbReference type="ARBA" id="ARBA00050019"/>
    </source>
</evidence>
<dbReference type="GO" id="GO:0016705">
    <property type="term" value="F:oxidoreductase activity, acting on paired donors, with incorporation or reduction of molecular oxygen"/>
    <property type="evidence" value="ECO:0007669"/>
    <property type="project" value="UniProtKB-ARBA"/>
</dbReference>
<evidence type="ECO:0000259" key="13">
    <source>
        <dbReference type="PROSITE" id="PS51296"/>
    </source>
</evidence>
<evidence type="ECO:0000256" key="7">
    <source>
        <dbReference type="ARBA" id="ARBA00023444"/>
    </source>
</evidence>
<dbReference type="PANTHER" id="PTHR36843:SF1">
    <property type="entry name" value="COPROHEME DECARBOXYLASE"/>
    <property type="match status" value="1"/>
</dbReference>
<dbReference type="Gene3D" id="2.102.10.10">
    <property type="entry name" value="Rieske [2Fe-2S] iron-sulphur domain"/>
    <property type="match status" value="1"/>
</dbReference>
<dbReference type="RefSeq" id="WP_184196043.1">
    <property type="nucleotide sequence ID" value="NZ_JACHGW010000002.1"/>
</dbReference>
<dbReference type="InterPro" id="IPR010644">
    <property type="entry name" value="ChdC/CLD"/>
</dbReference>
<feature type="domain" description="Rieske" evidence="13">
    <location>
        <begin position="266"/>
        <end position="363"/>
    </location>
</feature>
<accession>A0A7W9SQ07</accession>
<keyword evidence="4" id="KW-0479">Metal-binding</keyword>
<dbReference type="CDD" id="cd03528">
    <property type="entry name" value="Rieske_RO_ferredoxin"/>
    <property type="match status" value="1"/>
</dbReference>
<dbReference type="Gene3D" id="3.30.70.1030">
    <property type="entry name" value="Apc35880, domain 1"/>
    <property type="match status" value="2"/>
</dbReference>
<dbReference type="AlphaFoldDB" id="A0A7W9SQ07"/>
<evidence type="ECO:0000256" key="3">
    <source>
        <dbReference type="ARBA" id="ARBA00022714"/>
    </source>
</evidence>
<dbReference type="EC" id="1.3.98.5" evidence="12"/>
<reference evidence="14 15" key="1">
    <citation type="submission" date="2020-08" db="EMBL/GenBank/DDBJ databases">
        <title>Genomic Encyclopedia of Type Strains, Phase IV (KMG-IV): sequencing the most valuable type-strain genomes for metagenomic binning, comparative biology and taxonomic classification.</title>
        <authorList>
            <person name="Goeker M."/>
        </authorList>
    </citation>
    <scope>NUCLEOTIDE SEQUENCE [LARGE SCALE GENOMIC DNA]</scope>
    <source>
        <strain evidence="14 15">DSM 23562</strain>
    </source>
</reference>
<dbReference type="Pfam" id="PF00355">
    <property type="entry name" value="Rieske"/>
    <property type="match status" value="1"/>
</dbReference>
<keyword evidence="5" id="KW-0408">Iron</keyword>
<evidence type="ECO:0000256" key="5">
    <source>
        <dbReference type="ARBA" id="ARBA00023004"/>
    </source>
</evidence>
<evidence type="ECO:0000256" key="6">
    <source>
        <dbReference type="ARBA" id="ARBA00023014"/>
    </source>
</evidence>
<dbReference type="InterPro" id="IPR011008">
    <property type="entry name" value="Dimeric_a/b-barrel"/>
</dbReference>
<comment type="pathway">
    <text evidence="7">Porphyrin-containing compound metabolism.</text>
</comment>
<dbReference type="GO" id="GO:0046872">
    <property type="term" value="F:metal ion binding"/>
    <property type="evidence" value="ECO:0007669"/>
    <property type="project" value="UniProtKB-KW"/>
</dbReference>